<keyword evidence="2" id="KW-1185">Reference proteome</keyword>
<proteinExistence type="predicted"/>
<protein>
    <submittedName>
        <fullName evidence="1">Uncharacterized protein</fullName>
    </submittedName>
</protein>
<dbReference type="Proteomes" id="UP000738376">
    <property type="component" value="Unassembled WGS sequence"/>
</dbReference>
<sequence>MDNVPFLGKDSIQESLLDLDIKQIQVACQGLVQQSVLESINPDVWGLSILGRQLVTWLSGKEEQEDFENRQRSYITGLKGNLKSEIVTEVLRENAMASLRNSGL</sequence>
<organism evidence="1 2">
    <name type="scientific">Pseudanabaena yagii GIHE-NHR1</name>
    <dbReference type="NCBI Taxonomy" id="2722753"/>
    <lineage>
        <taxon>Bacteria</taxon>
        <taxon>Bacillati</taxon>
        <taxon>Cyanobacteriota</taxon>
        <taxon>Cyanophyceae</taxon>
        <taxon>Pseudanabaenales</taxon>
        <taxon>Pseudanabaenaceae</taxon>
        <taxon>Pseudanabaena</taxon>
        <taxon>Pseudanabaena yagii</taxon>
    </lineage>
</organism>
<name>A0ABX1LXU2_9CYAN</name>
<gene>
    <name evidence="1" type="ORF">HC246_24175</name>
</gene>
<evidence type="ECO:0000313" key="1">
    <source>
        <dbReference type="EMBL" id="NMF61040.1"/>
    </source>
</evidence>
<reference evidence="1 2" key="1">
    <citation type="submission" date="2020-03" db="EMBL/GenBank/DDBJ databases">
        <title>Draft Genome Sequence of 2-Methylisoborneol Producing Pseudanabaena yagii Strain GIHE-NHR1 Isolated from North Han River in South Korea.</title>
        <authorList>
            <person name="Jeong J."/>
        </authorList>
    </citation>
    <scope>NUCLEOTIDE SEQUENCE [LARGE SCALE GENOMIC DNA]</scope>
    <source>
        <strain evidence="1 2">GIHE-NHR1</strain>
    </source>
</reference>
<accession>A0ABX1LXU2</accession>
<dbReference type="RefSeq" id="WP_169365988.1">
    <property type="nucleotide sequence ID" value="NZ_JAAVJL010000005.1"/>
</dbReference>
<dbReference type="EMBL" id="JAAVJL010000005">
    <property type="protein sequence ID" value="NMF61040.1"/>
    <property type="molecule type" value="Genomic_DNA"/>
</dbReference>
<comment type="caution">
    <text evidence="1">The sequence shown here is derived from an EMBL/GenBank/DDBJ whole genome shotgun (WGS) entry which is preliminary data.</text>
</comment>
<evidence type="ECO:0000313" key="2">
    <source>
        <dbReference type="Proteomes" id="UP000738376"/>
    </source>
</evidence>